<dbReference type="PATRIC" id="fig|1395516.4.peg.3832"/>
<dbReference type="RefSeq" id="WP_024013791.1">
    <property type="nucleotide sequence ID" value="NZ_CM002330.1"/>
</dbReference>
<reference evidence="1" key="1">
    <citation type="journal article" date="2014" name="Genome Announc.">
        <title>Draft Genome Sequence of Pseudomonas moraviensis R28-S.</title>
        <authorList>
            <person name="Hunter S.S."/>
            <person name="Yano H."/>
            <person name="Loftie-Eaton W."/>
            <person name="Hughes J."/>
            <person name="De Gelder L."/>
            <person name="Stragier P."/>
            <person name="De Vos P."/>
            <person name="Settles M.L."/>
            <person name="Top E.M."/>
        </authorList>
    </citation>
    <scope>NUCLEOTIDE SEQUENCE [LARGE SCALE GENOMIC DNA]</scope>
    <source>
        <strain evidence="1">R28-S</strain>
    </source>
</reference>
<comment type="caution">
    <text evidence="1">The sequence shown here is derived from an EMBL/GenBank/DDBJ whole genome shotgun (WGS) entry which is preliminary data.</text>
</comment>
<accession>V8R534</accession>
<name>V8R534_9PSED</name>
<dbReference type="HOGENOM" id="CLU_1414106_0_0_6"/>
<sequence length="234" mass="26695">MIYSRWLYTEHEQPHNDDGEGGYGIFSTQQLFGADCMPLGTVCIQKFAVLWEDKPDTRVIALIKQSIILAILFPVKLLHASKGMLVVVHDSEFVGENFKSFHLAWEKIAAGVMYDEWTVLLIKDIDAGQGFDGDRIFRSFARSILDNNEIGISDFSPDMFLFKDDWVPENVFGPAYEEVEPASEQPRDGSDLFDDDLDSWRVSNTTPQPWLTTITPCPLPLHLNYTKPRIERSF</sequence>
<proteinExistence type="predicted"/>
<gene>
    <name evidence="1" type="ORF">PMO01_18870</name>
</gene>
<protein>
    <submittedName>
        <fullName evidence="1">Uncharacterized protein</fullName>
    </submittedName>
</protein>
<dbReference type="Proteomes" id="UP000024771">
    <property type="component" value="Chromosome"/>
</dbReference>
<dbReference type="AlphaFoldDB" id="V8R534"/>
<evidence type="ECO:0000313" key="1">
    <source>
        <dbReference type="EMBL" id="ETF06374.1"/>
    </source>
</evidence>
<organism evidence="1">
    <name type="scientific">Pseudomonas moraviensis R28-S</name>
    <dbReference type="NCBI Taxonomy" id="1395516"/>
    <lineage>
        <taxon>Bacteria</taxon>
        <taxon>Pseudomonadati</taxon>
        <taxon>Pseudomonadota</taxon>
        <taxon>Gammaproteobacteria</taxon>
        <taxon>Pseudomonadales</taxon>
        <taxon>Pseudomonadaceae</taxon>
        <taxon>Pseudomonas</taxon>
    </lineage>
</organism>
<dbReference type="EMBL" id="AYMZ01000008">
    <property type="protein sequence ID" value="ETF06374.1"/>
    <property type="molecule type" value="Genomic_DNA"/>
</dbReference>